<name>A0ABR8KK38_9NOSO</name>
<proteinExistence type="predicted"/>
<evidence type="ECO:0000313" key="1">
    <source>
        <dbReference type="EMBL" id="MBD2739896.1"/>
    </source>
</evidence>
<accession>A0ABR8KK38</accession>
<keyword evidence="2" id="KW-1185">Reference proteome</keyword>
<organism evidence="1 2">
    <name type="scientific">Nostoc paludosum FACHB-159</name>
    <dbReference type="NCBI Taxonomy" id="2692908"/>
    <lineage>
        <taxon>Bacteria</taxon>
        <taxon>Bacillati</taxon>
        <taxon>Cyanobacteriota</taxon>
        <taxon>Cyanophyceae</taxon>
        <taxon>Nostocales</taxon>
        <taxon>Nostocaceae</taxon>
        <taxon>Nostoc</taxon>
    </lineage>
</organism>
<reference evidence="1 2" key="1">
    <citation type="journal article" date="2020" name="ISME J.">
        <title>Comparative genomics reveals insights into cyanobacterial evolution and habitat adaptation.</title>
        <authorList>
            <person name="Chen M.Y."/>
            <person name="Teng W.K."/>
            <person name="Zhao L."/>
            <person name="Hu C.X."/>
            <person name="Zhou Y.K."/>
            <person name="Han B.P."/>
            <person name="Song L.R."/>
            <person name="Shu W.S."/>
        </authorList>
    </citation>
    <scope>NUCLEOTIDE SEQUENCE [LARGE SCALE GENOMIC DNA]</scope>
    <source>
        <strain evidence="1 2">FACHB-159</strain>
    </source>
</reference>
<dbReference type="EMBL" id="JACJTU010000135">
    <property type="protein sequence ID" value="MBD2739896.1"/>
    <property type="molecule type" value="Genomic_DNA"/>
</dbReference>
<dbReference type="RefSeq" id="WP_190960366.1">
    <property type="nucleotide sequence ID" value="NZ_JACJTU010000135.1"/>
</dbReference>
<evidence type="ECO:0008006" key="3">
    <source>
        <dbReference type="Google" id="ProtNLM"/>
    </source>
</evidence>
<dbReference type="Proteomes" id="UP000637383">
    <property type="component" value="Unassembled WGS sequence"/>
</dbReference>
<sequence length="355" mass="40050">MVQAIAPNETFLADATVERINFSKLNKTRIRFSIRIKNSTISAAPKWADVLKAEDTGTESDLIKVTNSEVGLRGIKVFKALNEAASQLRQEIASVQEWMASDNGDWICPIDLAPLVWSQLLNIRDAIAPLFRAQLKNEYEQGLTDYQERINNFISLQTWELSSERQEEVKANLLKAFPTFGELEDCLQVVIGRPVIIPALSEQLNQQQAECLNQITQFIEQYDRNLEQRLKEAAVAGGEQLAAQLLEELANWEPGRKPVQFKKKMKRHLMKVQVLLANADPEASSSLEAMMAHIDSIVNDPAIESKNLGSEGQSLLQQKMQEIRTKLLDEQRNLQQLATDDVGLSKATVMSFKFR</sequence>
<comment type="caution">
    <text evidence="1">The sequence shown here is derived from an EMBL/GenBank/DDBJ whole genome shotgun (WGS) entry which is preliminary data.</text>
</comment>
<evidence type="ECO:0000313" key="2">
    <source>
        <dbReference type="Proteomes" id="UP000637383"/>
    </source>
</evidence>
<gene>
    <name evidence="1" type="ORF">H6H03_39745</name>
</gene>
<protein>
    <recommendedName>
        <fullName evidence="3">Actin-related protein</fullName>
    </recommendedName>
</protein>